<evidence type="ECO:0000313" key="3">
    <source>
        <dbReference type="Proteomes" id="UP000218505"/>
    </source>
</evidence>
<dbReference type="InterPro" id="IPR015330">
    <property type="entry name" value="DNA_primase/pol_bifunc_N"/>
</dbReference>
<evidence type="ECO:0000313" key="2">
    <source>
        <dbReference type="EMBL" id="ATE53625.1"/>
    </source>
</evidence>
<sequence>MTMLTAALHAAARGWHVFPLRPGDKRPALHGVRFCPRTGPCVDGHLGWEQRATTDSDVVRRCWAAGEFNVGIATGPSGLVVVDLDTPKSPADVAPDGWNREGVHDGHDVFALVCEQAGQPVPWETFSVRTTRGGTHLYYRAREGAQLRSTKGEEGNGLGWKVDTRAHGGYVVAPGSSTPTGSYTITDDLPVAELPTWLHQRLSPKPVVARTAAPQSGSKQHSAYVDSAIRGECDNVAAAPSGRHSSVLFAAAVALGQLVGAQALPAATAENALHAAAIHMINGQCRCTEREVLRTIANGLRAGASRPRTLPKAGAA</sequence>
<proteinExistence type="predicted"/>
<keyword evidence="3" id="KW-1185">Reference proteome</keyword>
<evidence type="ECO:0000259" key="1">
    <source>
        <dbReference type="SMART" id="SM00943"/>
    </source>
</evidence>
<protein>
    <submittedName>
        <fullName evidence="2">DNA primase</fullName>
    </submittedName>
</protein>
<reference evidence="2" key="1">
    <citation type="submission" date="2017-09" db="EMBL/GenBank/DDBJ databases">
        <title>Complete Genome Sequence of ansamitocin-producing Bacterium Actinosynnema pretiosum X47.</title>
        <authorList>
            <person name="Cao G."/>
            <person name="Zong G."/>
            <person name="Zhong C."/>
            <person name="Fu J."/>
        </authorList>
    </citation>
    <scope>NUCLEOTIDE SEQUENCE [LARGE SCALE GENOMIC DNA]</scope>
    <source>
        <strain evidence="2">X47</strain>
    </source>
</reference>
<gene>
    <name evidence="2" type="ORF">CNX65_10250</name>
</gene>
<organism evidence="2 3">
    <name type="scientific">Actinosynnema pretiosum</name>
    <dbReference type="NCBI Taxonomy" id="42197"/>
    <lineage>
        <taxon>Bacteria</taxon>
        <taxon>Bacillati</taxon>
        <taxon>Actinomycetota</taxon>
        <taxon>Actinomycetes</taxon>
        <taxon>Pseudonocardiales</taxon>
        <taxon>Pseudonocardiaceae</taxon>
        <taxon>Actinosynnema</taxon>
    </lineage>
</organism>
<dbReference type="AlphaFoldDB" id="A0A290Z3S4"/>
<dbReference type="EMBL" id="CP023445">
    <property type="protein sequence ID" value="ATE53625.1"/>
    <property type="molecule type" value="Genomic_DNA"/>
</dbReference>
<dbReference type="RefSeq" id="WP_096492563.1">
    <property type="nucleotide sequence ID" value="NZ_CP023445.1"/>
</dbReference>
<accession>A0A290Z3S4</accession>
<dbReference type="CDD" id="cd04859">
    <property type="entry name" value="Prim_Pol"/>
    <property type="match status" value="1"/>
</dbReference>
<dbReference type="SUPFAM" id="SSF56747">
    <property type="entry name" value="Prim-pol domain"/>
    <property type="match status" value="1"/>
</dbReference>
<name>A0A290Z3S4_9PSEU</name>
<feature type="domain" description="DNA primase/polymerase bifunctional N-terminal" evidence="1">
    <location>
        <begin position="7"/>
        <end position="198"/>
    </location>
</feature>
<dbReference type="Proteomes" id="UP000218505">
    <property type="component" value="Chromosome"/>
</dbReference>
<dbReference type="Pfam" id="PF09250">
    <property type="entry name" value="Prim-Pol"/>
    <property type="match status" value="1"/>
</dbReference>
<dbReference type="SMART" id="SM00943">
    <property type="entry name" value="Prim-Pol"/>
    <property type="match status" value="1"/>
</dbReference>
<dbReference type="KEGG" id="apre:CNX65_10250"/>